<feature type="non-terminal residue" evidence="1">
    <location>
        <position position="155"/>
    </location>
</feature>
<accession>A0A7D9L083</accession>
<proteinExistence type="predicted"/>
<dbReference type="PANTHER" id="PTHR22954:SF3">
    <property type="entry name" value="PROTEIN CBG08539"/>
    <property type="match status" value="1"/>
</dbReference>
<comment type="caution">
    <text evidence="1">The sequence shown here is derived from an EMBL/GenBank/DDBJ whole genome shotgun (WGS) entry which is preliminary data.</text>
</comment>
<gene>
    <name evidence="1" type="ORF">PACLA_8A071460</name>
</gene>
<evidence type="ECO:0000313" key="2">
    <source>
        <dbReference type="Proteomes" id="UP001152795"/>
    </source>
</evidence>
<dbReference type="InterPro" id="IPR005312">
    <property type="entry name" value="DUF1759"/>
</dbReference>
<sequence>MKLLTCLIQKTEAAVVEHMKALEPSYHVLAKVDLRLAAFNQSTKPINTLGASDGNNVQAQGSTVHCRLPKMQLPEFSGDPLAWQGFWDQFQVAIHSNTHISDIDKFNYLKGCLKGESLSAVSGLTLNSENYQKAIEILKGRFGNEQILISAHIED</sequence>
<evidence type="ECO:0000313" key="1">
    <source>
        <dbReference type="EMBL" id="CAB4022875.1"/>
    </source>
</evidence>
<organism evidence="1 2">
    <name type="scientific">Paramuricea clavata</name>
    <name type="common">Red gorgonian</name>
    <name type="synonym">Violescent sea-whip</name>
    <dbReference type="NCBI Taxonomy" id="317549"/>
    <lineage>
        <taxon>Eukaryota</taxon>
        <taxon>Metazoa</taxon>
        <taxon>Cnidaria</taxon>
        <taxon>Anthozoa</taxon>
        <taxon>Octocorallia</taxon>
        <taxon>Malacalcyonacea</taxon>
        <taxon>Plexauridae</taxon>
        <taxon>Paramuricea</taxon>
    </lineage>
</organism>
<keyword evidence="2" id="KW-1185">Reference proteome</keyword>
<dbReference type="EMBL" id="CACRXK020012205">
    <property type="protein sequence ID" value="CAB4022875.1"/>
    <property type="molecule type" value="Genomic_DNA"/>
</dbReference>
<dbReference type="Proteomes" id="UP001152795">
    <property type="component" value="Unassembled WGS sequence"/>
</dbReference>
<dbReference type="PANTHER" id="PTHR22954">
    <property type="entry name" value="RETROVIRAL PROTEASE-RELATED"/>
    <property type="match status" value="1"/>
</dbReference>
<dbReference type="OrthoDB" id="5978872at2759"/>
<name>A0A7D9L083_PARCT</name>
<dbReference type="AlphaFoldDB" id="A0A7D9L083"/>
<dbReference type="Pfam" id="PF03564">
    <property type="entry name" value="DUF1759"/>
    <property type="match status" value="1"/>
</dbReference>
<reference evidence="1" key="1">
    <citation type="submission" date="2020-04" db="EMBL/GenBank/DDBJ databases">
        <authorList>
            <person name="Alioto T."/>
            <person name="Alioto T."/>
            <person name="Gomez Garrido J."/>
        </authorList>
    </citation>
    <scope>NUCLEOTIDE SEQUENCE</scope>
    <source>
        <strain evidence="1">A484AB</strain>
    </source>
</reference>
<protein>
    <submittedName>
        <fullName evidence="1">Uncharacterized protein</fullName>
    </submittedName>
</protein>